<accession>A0A8T0XMJ6</accession>
<gene>
    <name evidence="2" type="ORF">PVAP13_1KG225300</name>
</gene>
<evidence type="ECO:0000256" key="1">
    <source>
        <dbReference type="SAM" id="MobiDB-lite"/>
    </source>
</evidence>
<dbReference type="EMBL" id="CM029037">
    <property type="protein sequence ID" value="KAG2658393.1"/>
    <property type="molecule type" value="Genomic_DNA"/>
</dbReference>
<sequence>MQERYPLRRLDAVLLRRSASRGCVRRCHHHSPPMSTPSRRPSPSMAAPGAQQRRWRPLLNLTPACPSAPSPRFPDLPSTPSPRFPDLACGAAAGKHLPLELKTDASIYCVSGSRCTLTRKSE</sequence>
<name>A0A8T0XMJ6_PANVG</name>
<comment type="caution">
    <text evidence="2">The sequence shown here is derived from an EMBL/GenBank/DDBJ whole genome shotgun (WGS) entry which is preliminary data.</text>
</comment>
<proteinExistence type="predicted"/>
<reference evidence="2 3" key="1">
    <citation type="submission" date="2020-05" db="EMBL/GenBank/DDBJ databases">
        <title>WGS assembly of Panicum virgatum.</title>
        <authorList>
            <person name="Lovell J.T."/>
            <person name="Jenkins J."/>
            <person name="Shu S."/>
            <person name="Juenger T.E."/>
            <person name="Schmutz J."/>
        </authorList>
    </citation>
    <scope>NUCLEOTIDE SEQUENCE [LARGE SCALE GENOMIC DNA]</scope>
    <source>
        <strain evidence="3">cv. AP13</strain>
    </source>
</reference>
<dbReference type="AlphaFoldDB" id="A0A8T0XMJ6"/>
<dbReference type="Proteomes" id="UP000823388">
    <property type="component" value="Chromosome 1K"/>
</dbReference>
<evidence type="ECO:0000313" key="2">
    <source>
        <dbReference type="EMBL" id="KAG2658393.1"/>
    </source>
</evidence>
<organism evidence="2 3">
    <name type="scientific">Panicum virgatum</name>
    <name type="common">Blackwell switchgrass</name>
    <dbReference type="NCBI Taxonomy" id="38727"/>
    <lineage>
        <taxon>Eukaryota</taxon>
        <taxon>Viridiplantae</taxon>
        <taxon>Streptophyta</taxon>
        <taxon>Embryophyta</taxon>
        <taxon>Tracheophyta</taxon>
        <taxon>Spermatophyta</taxon>
        <taxon>Magnoliopsida</taxon>
        <taxon>Liliopsida</taxon>
        <taxon>Poales</taxon>
        <taxon>Poaceae</taxon>
        <taxon>PACMAD clade</taxon>
        <taxon>Panicoideae</taxon>
        <taxon>Panicodae</taxon>
        <taxon>Paniceae</taxon>
        <taxon>Panicinae</taxon>
        <taxon>Panicum</taxon>
        <taxon>Panicum sect. Hiantes</taxon>
    </lineage>
</organism>
<evidence type="ECO:0000313" key="3">
    <source>
        <dbReference type="Proteomes" id="UP000823388"/>
    </source>
</evidence>
<feature type="region of interest" description="Disordered" evidence="1">
    <location>
        <begin position="24"/>
        <end position="55"/>
    </location>
</feature>
<keyword evidence="3" id="KW-1185">Reference proteome</keyword>
<feature type="compositionally biased region" description="Low complexity" evidence="1">
    <location>
        <begin position="32"/>
        <end position="48"/>
    </location>
</feature>
<protein>
    <submittedName>
        <fullName evidence="2">Uncharacterized protein</fullName>
    </submittedName>
</protein>